<keyword evidence="2" id="KW-1185">Reference proteome</keyword>
<dbReference type="InterPro" id="IPR011498">
    <property type="entry name" value="Kelch_2"/>
</dbReference>
<dbReference type="PANTHER" id="PTHR46461">
    <property type="entry name" value="KELCH DOMAIN-CONTAINING PROTEIN 3"/>
    <property type="match status" value="1"/>
</dbReference>
<dbReference type="EMBL" id="CAXITT010000020">
    <property type="protein sequence ID" value="CAL1527624.1"/>
    <property type="molecule type" value="Genomic_DNA"/>
</dbReference>
<accession>A0AAV2H496</accession>
<comment type="caution">
    <text evidence="1">The sequence shown here is derived from an EMBL/GenBank/DDBJ whole genome shotgun (WGS) entry which is preliminary data.</text>
</comment>
<dbReference type="Pfam" id="PF24681">
    <property type="entry name" value="Kelch_KLHDC2_KLHL20_DRC7"/>
    <property type="match status" value="1"/>
</dbReference>
<sequence>MLTWTVRLEGGPKRVNHAAVAIGNRIFSFGGYCTGEDYEKTRPMDVHILNTVTLRWTLLPLPVAQNEVKNTPYQRYGHTAVEYEDNAYIWGGRNDSIGACNNLFRFREATLTWDKPEVKGPIPEARDGHSASIINHKMYIFAGYEEFTDRFSNDMNYLNLKTFEWVPLCVNGKPARWRDFHTATAIGEVMYIFGGRCDEGRDQFTNNEIYCNKVMAFDTTSNTWLRPPPTPLGAPYGRRSHSAFEYQGSIYIFGGYNGRIECHFNDLHRLDLTTMQWTKLNVPGTCPTPRRRQCACVVGTKVYFFGGTSPRLPSDKSGSPHQSESDLIDRSDLYVLDFEPTLKTLASLVIIEHKLDRSCLPHDLRWELSIMTTDNNISRLHTTNG</sequence>
<protein>
    <recommendedName>
        <fullName evidence="3">Kelch domain-containing protein 3</fullName>
    </recommendedName>
</protein>
<dbReference type="Proteomes" id="UP001497497">
    <property type="component" value="Unassembled WGS sequence"/>
</dbReference>
<dbReference type="InterPro" id="IPR052637">
    <property type="entry name" value="KLHDC3-like"/>
</dbReference>
<dbReference type="AlphaFoldDB" id="A0AAV2H496"/>
<dbReference type="GO" id="GO:0003682">
    <property type="term" value="F:chromatin binding"/>
    <property type="evidence" value="ECO:0007669"/>
    <property type="project" value="InterPro"/>
</dbReference>
<organism evidence="1 2">
    <name type="scientific">Lymnaea stagnalis</name>
    <name type="common">Great pond snail</name>
    <name type="synonym">Helix stagnalis</name>
    <dbReference type="NCBI Taxonomy" id="6523"/>
    <lineage>
        <taxon>Eukaryota</taxon>
        <taxon>Metazoa</taxon>
        <taxon>Spiralia</taxon>
        <taxon>Lophotrochozoa</taxon>
        <taxon>Mollusca</taxon>
        <taxon>Gastropoda</taxon>
        <taxon>Heterobranchia</taxon>
        <taxon>Euthyneura</taxon>
        <taxon>Panpulmonata</taxon>
        <taxon>Hygrophila</taxon>
        <taxon>Lymnaeoidea</taxon>
        <taxon>Lymnaeidae</taxon>
        <taxon>Lymnaea</taxon>
    </lineage>
</organism>
<name>A0AAV2H496_LYMST</name>
<dbReference type="FunFam" id="2.120.10.80:FF:000134">
    <property type="entry name" value="Kelch domain-containing protein, putative"/>
    <property type="match status" value="1"/>
</dbReference>
<dbReference type="GO" id="GO:0005737">
    <property type="term" value="C:cytoplasm"/>
    <property type="evidence" value="ECO:0007669"/>
    <property type="project" value="TreeGrafter"/>
</dbReference>
<dbReference type="PANTHER" id="PTHR46461:SF1">
    <property type="entry name" value="KELCH DOMAIN-CONTAINING PROTEIN 3"/>
    <property type="match status" value="1"/>
</dbReference>
<dbReference type="SUPFAM" id="SSF117281">
    <property type="entry name" value="Kelch motif"/>
    <property type="match status" value="1"/>
</dbReference>
<dbReference type="Pfam" id="PF07646">
    <property type="entry name" value="Kelch_2"/>
    <property type="match status" value="1"/>
</dbReference>
<evidence type="ECO:0008006" key="3">
    <source>
        <dbReference type="Google" id="ProtNLM"/>
    </source>
</evidence>
<dbReference type="InterPro" id="IPR015915">
    <property type="entry name" value="Kelch-typ_b-propeller"/>
</dbReference>
<dbReference type="Gene3D" id="2.120.10.80">
    <property type="entry name" value="Kelch-type beta propeller"/>
    <property type="match status" value="2"/>
</dbReference>
<evidence type="ECO:0000313" key="1">
    <source>
        <dbReference type="EMBL" id="CAL1527624.1"/>
    </source>
</evidence>
<reference evidence="1 2" key="1">
    <citation type="submission" date="2024-04" db="EMBL/GenBank/DDBJ databases">
        <authorList>
            <consortium name="Genoscope - CEA"/>
            <person name="William W."/>
        </authorList>
    </citation>
    <scope>NUCLEOTIDE SEQUENCE [LARGE SCALE GENOMIC DNA]</scope>
</reference>
<evidence type="ECO:0000313" key="2">
    <source>
        <dbReference type="Proteomes" id="UP001497497"/>
    </source>
</evidence>
<proteinExistence type="predicted"/>
<gene>
    <name evidence="1" type="ORF">GSLYS_00001794001</name>
</gene>